<feature type="compositionally biased region" description="Low complexity" evidence="1">
    <location>
        <begin position="71"/>
        <end position="80"/>
    </location>
</feature>
<dbReference type="EMBL" id="RAWB01000564">
    <property type="protein sequence ID" value="RKH45876.1"/>
    <property type="molecule type" value="Genomic_DNA"/>
</dbReference>
<reference evidence="4" key="1">
    <citation type="submission" date="2018-09" db="EMBL/GenBank/DDBJ databases">
        <authorList>
            <person name="Livingstone P.G."/>
            <person name="Whitworth D.E."/>
        </authorList>
    </citation>
    <scope>NUCLEOTIDE SEQUENCE [LARGE SCALE GENOMIC DNA]</scope>
    <source>
        <strain evidence="4">CA051B</strain>
    </source>
</reference>
<protein>
    <submittedName>
        <fullName evidence="3">Molecular chaperone DnaJ</fullName>
    </submittedName>
</protein>
<feature type="compositionally biased region" description="Pro residues" evidence="1">
    <location>
        <begin position="145"/>
        <end position="170"/>
    </location>
</feature>
<evidence type="ECO:0000313" key="4">
    <source>
        <dbReference type="Proteomes" id="UP000272888"/>
    </source>
</evidence>
<feature type="compositionally biased region" description="Low complexity" evidence="1">
    <location>
        <begin position="115"/>
        <end position="132"/>
    </location>
</feature>
<evidence type="ECO:0000256" key="1">
    <source>
        <dbReference type="SAM" id="MobiDB-lite"/>
    </source>
</evidence>
<evidence type="ECO:0000259" key="2">
    <source>
        <dbReference type="Pfam" id="PF14332"/>
    </source>
</evidence>
<feature type="region of interest" description="Disordered" evidence="1">
    <location>
        <begin position="493"/>
        <end position="633"/>
    </location>
</feature>
<feature type="region of interest" description="Disordered" evidence="1">
    <location>
        <begin position="424"/>
        <end position="458"/>
    </location>
</feature>
<feature type="non-terminal residue" evidence="3">
    <location>
        <position position="633"/>
    </location>
</feature>
<comment type="caution">
    <text evidence="3">The sequence shown here is derived from an EMBL/GenBank/DDBJ whole genome shotgun (WGS) entry which is preliminary data.</text>
</comment>
<proteinExistence type="predicted"/>
<evidence type="ECO:0000313" key="3">
    <source>
        <dbReference type="EMBL" id="RKH45876.1"/>
    </source>
</evidence>
<dbReference type="Pfam" id="PF14332">
    <property type="entry name" value="DUF4388"/>
    <property type="match status" value="1"/>
</dbReference>
<feature type="compositionally biased region" description="Low complexity" evidence="1">
    <location>
        <begin position="526"/>
        <end position="594"/>
    </location>
</feature>
<dbReference type="Proteomes" id="UP000272888">
    <property type="component" value="Unassembled WGS sequence"/>
</dbReference>
<gene>
    <name evidence="3" type="ORF">D7V93_35180</name>
</gene>
<dbReference type="AlphaFoldDB" id="A0A3A8NNA6"/>
<feature type="compositionally biased region" description="Low complexity" evidence="1">
    <location>
        <begin position="621"/>
        <end position="633"/>
    </location>
</feature>
<name>A0A3A8NNA6_9BACT</name>
<feature type="region of interest" description="Disordered" evidence="1">
    <location>
        <begin position="69"/>
        <end position="187"/>
    </location>
</feature>
<feature type="compositionally biased region" description="Low complexity" evidence="1">
    <location>
        <begin position="439"/>
        <end position="458"/>
    </location>
</feature>
<keyword evidence="4" id="KW-1185">Reference proteome</keyword>
<dbReference type="RefSeq" id="WP_120647523.1">
    <property type="nucleotide sequence ID" value="NZ_RAWB01000564.1"/>
</dbReference>
<sequence length="633" mass="61289">MAEGEVRQYWVRNDRGTMWGPLTAPTIELLIDSGAIQGRIQVSNDGLQFAFPWRFPEVRDAFPRELWGDGAPASLLQSAPGAPPPPGPSAPVAAPTAGPGAVNAPRPAGPPPTAGPGAMRAPAPAVRAGVDASGRPIATQAAGPGAPPRPGAPVVGPPPAQARPAAPVPQAPQAVLDDGTNAVPPQGQLQQYSPVQLYGRIAAGEHTGLLTLGLSDRTLWVHFRKGNPEFVDSSHAEDSLGLSLLGARLLTAEQLQQAEGSLERFGGDLLAALFGLGILQPATAFTQLAQRGGAILARVLRAESGTFTFEVRDLPSQKAMPLGNRWAVLSDQVRRIPTSDLKRRLAQVLALPIMKSGGRVPASELRLTPHEVRALAFIDGVRSLGQLLQDVPQDADHLLRLAFLLKELNGVSFASASRTQTGPTAAAGATAAAPPPAAARPAAPGAPTAGPGMAAAGSGVAAAGSGVAAAGPGAPAAGPGVAAGVPAAGPGVAAAGPGAAPRPSGAPAGAAPTAGPGAAPRPPGAPAGAAPTAGPGAAPRPPGAAAGAAPTAGAGAAPRSPGAPAGAAPTAGPGAAPRPPGASAGAAPTAGPGAAPRPPGAPAGAAPTAGPGAAPRPPGANPTGAAPTAGPGT</sequence>
<feature type="compositionally biased region" description="Low complexity" evidence="1">
    <location>
        <begin position="90"/>
        <end position="106"/>
    </location>
</feature>
<feature type="domain" description="PatA-like N-terminal" evidence="2">
    <location>
        <begin position="186"/>
        <end position="321"/>
    </location>
</feature>
<organism evidence="3 4">
    <name type="scientific">Corallococcus llansteffanensis</name>
    <dbReference type="NCBI Taxonomy" id="2316731"/>
    <lineage>
        <taxon>Bacteria</taxon>
        <taxon>Pseudomonadati</taxon>
        <taxon>Myxococcota</taxon>
        <taxon>Myxococcia</taxon>
        <taxon>Myxococcales</taxon>
        <taxon>Cystobacterineae</taxon>
        <taxon>Myxococcaceae</taxon>
        <taxon>Corallococcus</taxon>
    </lineage>
</organism>
<feature type="compositionally biased region" description="Low complexity" evidence="1">
    <location>
        <begin position="602"/>
        <end position="613"/>
    </location>
</feature>
<feature type="compositionally biased region" description="Low complexity" evidence="1">
    <location>
        <begin position="493"/>
        <end position="518"/>
    </location>
</feature>
<accession>A0A3A8NNA6</accession>
<dbReference type="InterPro" id="IPR025497">
    <property type="entry name" value="PatA-like_N"/>
</dbReference>